<sequence>PCDIPKDAGSERCGTSGLPVLELVKDTKEVRKLQVYTHGNSCPAPGLVFKDGVCCFDTEKVGQCVKPGDFGICVLNCASDNDCPGSQKCCPTGCSGSFTCSDPVSEITCLTASPDLALRFAVLYRSTLTVQTPAKWTRTSQGCVHYFLARRPVMISRSQLVGTSVKTTVTVKATTSVAGAVTDDCRPGQVCIMQQVVCVTSPCFPVPTCIGTDPKPGECPIPQPGQVSTCDFRCQYDEECPLQEKCCKTACGGTGCREPQLDLTCANVLCVVNTICREVLDRTTGVVSPSCI</sequence>
<dbReference type="AlphaFoldDB" id="A0ABD0LDB6"/>
<feature type="domain" description="WAP" evidence="1">
    <location>
        <begin position="57"/>
        <end position="104"/>
    </location>
</feature>
<feature type="non-terminal residue" evidence="2">
    <location>
        <position position="292"/>
    </location>
</feature>
<comment type="caution">
    <text evidence="2">The sequence shown here is derived from an EMBL/GenBank/DDBJ whole genome shotgun (WGS) entry which is preliminary data.</text>
</comment>
<dbReference type="SUPFAM" id="SSF57256">
    <property type="entry name" value="Elafin-like"/>
    <property type="match status" value="1"/>
</dbReference>
<dbReference type="InterPro" id="IPR008197">
    <property type="entry name" value="WAP_dom"/>
</dbReference>
<proteinExistence type="predicted"/>
<dbReference type="Proteomes" id="UP001519460">
    <property type="component" value="Unassembled WGS sequence"/>
</dbReference>
<feature type="domain" description="WAP" evidence="1">
    <location>
        <begin position="212"/>
        <end position="260"/>
    </location>
</feature>
<feature type="non-terminal residue" evidence="2">
    <location>
        <position position="1"/>
    </location>
</feature>
<reference evidence="2 3" key="1">
    <citation type="journal article" date="2023" name="Sci. Data">
        <title>Genome assembly of the Korean intertidal mud-creeper Batillaria attramentaria.</title>
        <authorList>
            <person name="Patra A.K."/>
            <person name="Ho P.T."/>
            <person name="Jun S."/>
            <person name="Lee S.J."/>
            <person name="Kim Y."/>
            <person name="Won Y.J."/>
        </authorList>
    </citation>
    <scope>NUCLEOTIDE SEQUENCE [LARGE SCALE GENOMIC DNA]</scope>
    <source>
        <strain evidence="2">Wonlab-2016</strain>
    </source>
</reference>
<keyword evidence="3" id="KW-1185">Reference proteome</keyword>
<dbReference type="Pfam" id="PF00095">
    <property type="entry name" value="WAP"/>
    <property type="match status" value="2"/>
</dbReference>
<evidence type="ECO:0000313" key="2">
    <source>
        <dbReference type="EMBL" id="KAK7497287.1"/>
    </source>
</evidence>
<dbReference type="InterPro" id="IPR036645">
    <property type="entry name" value="Elafin-like_sf"/>
</dbReference>
<evidence type="ECO:0000259" key="1">
    <source>
        <dbReference type="PROSITE" id="PS51390"/>
    </source>
</evidence>
<dbReference type="Gene3D" id="4.10.75.10">
    <property type="entry name" value="Elafin-like"/>
    <property type="match status" value="2"/>
</dbReference>
<protein>
    <recommendedName>
        <fullName evidence="1">WAP domain-containing protein</fullName>
    </recommendedName>
</protein>
<dbReference type="EMBL" id="JACVVK020000060">
    <property type="protein sequence ID" value="KAK7497287.1"/>
    <property type="molecule type" value="Genomic_DNA"/>
</dbReference>
<organism evidence="2 3">
    <name type="scientific">Batillaria attramentaria</name>
    <dbReference type="NCBI Taxonomy" id="370345"/>
    <lineage>
        <taxon>Eukaryota</taxon>
        <taxon>Metazoa</taxon>
        <taxon>Spiralia</taxon>
        <taxon>Lophotrochozoa</taxon>
        <taxon>Mollusca</taxon>
        <taxon>Gastropoda</taxon>
        <taxon>Caenogastropoda</taxon>
        <taxon>Sorbeoconcha</taxon>
        <taxon>Cerithioidea</taxon>
        <taxon>Batillariidae</taxon>
        <taxon>Batillaria</taxon>
    </lineage>
</organism>
<dbReference type="SMART" id="SM00217">
    <property type="entry name" value="WAP"/>
    <property type="match status" value="2"/>
</dbReference>
<evidence type="ECO:0000313" key="3">
    <source>
        <dbReference type="Proteomes" id="UP001519460"/>
    </source>
</evidence>
<dbReference type="PROSITE" id="PS51390">
    <property type="entry name" value="WAP"/>
    <property type="match status" value="2"/>
</dbReference>
<accession>A0ABD0LDB6</accession>
<gene>
    <name evidence="2" type="ORF">BaRGS_00011581</name>
</gene>
<name>A0ABD0LDB6_9CAEN</name>